<dbReference type="GeneID" id="27351623"/>
<sequence>MVLYQVFYHVSFLVTALIHIWFNNLINTLIMLVVTCLSNPRQPIFQSILRLHSVVLVCFVLAFCFDTVSAQPQQTALKGGYQVLNFDEIDTPDGFGNITNPYKGFVFTDFYAFKPSHSSFDGIISSYDLNCAVSKPNALYGAANDDLWNSKQDYEATQRERPSIYPHNPSETFTVHALKIKPLNMPVGFVTINLRGLRSHNPGDIMSWSVDFPAGFHDVLDVQVETFTGKTWMGLTRLEIWADFHFDNIKMEDWEFCLDDIELELGLDAQTSGDLVGQTVFSSGMQLQV</sequence>
<dbReference type="RefSeq" id="XP_016242768.1">
    <property type="nucleotide sequence ID" value="XM_016399956.1"/>
</dbReference>
<keyword evidence="3" id="KW-1185">Reference proteome</keyword>
<dbReference type="EMBL" id="KN847047">
    <property type="protein sequence ID" value="KIW22552.1"/>
    <property type="molecule type" value="Genomic_DNA"/>
</dbReference>
<keyword evidence="1" id="KW-0812">Transmembrane</keyword>
<organism evidence="2 3">
    <name type="scientific">Cladophialophora immunda</name>
    <dbReference type="NCBI Taxonomy" id="569365"/>
    <lineage>
        <taxon>Eukaryota</taxon>
        <taxon>Fungi</taxon>
        <taxon>Dikarya</taxon>
        <taxon>Ascomycota</taxon>
        <taxon>Pezizomycotina</taxon>
        <taxon>Eurotiomycetes</taxon>
        <taxon>Chaetothyriomycetidae</taxon>
        <taxon>Chaetothyriales</taxon>
        <taxon>Herpotrichiellaceae</taxon>
        <taxon>Cladophialophora</taxon>
    </lineage>
</organism>
<dbReference type="OrthoDB" id="4153234at2759"/>
<accession>A0A0D2ACL7</accession>
<reference evidence="2 3" key="1">
    <citation type="submission" date="2015-01" db="EMBL/GenBank/DDBJ databases">
        <title>The Genome Sequence of Cladophialophora immunda CBS83496.</title>
        <authorList>
            <consortium name="The Broad Institute Genomics Platform"/>
            <person name="Cuomo C."/>
            <person name="de Hoog S."/>
            <person name="Gorbushina A."/>
            <person name="Stielow B."/>
            <person name="Teixiera M."/>
            <person name="Abouelleil A."/>
            <person name="Chapman S.B."/>
            <person name="Priest M."/>
            <person name="Young S.K."/>
            <person name="Wortman J."/>
            <person name="Nusbaum C."/>
            <person name="Birren B."/>
        </authorList>
    </citation>
    <scope>NUCLEOTIDE SEQUENCE [LARGE SCALE GENOMIC DNA]</scope>
    <source>
        <strain evidence="2 3">CBS 83496</strain>
    </source>
</reference>
<dbReference type="Proteomes" id="UP000054466">
    <property type="component" value="Unassembled WGS sequence"/>
</dbReference>
<keyword evidence="1" id="KW-0472">Membrane</keyword>
<dbReference type="HOGENOM" id="CLU_099107_0_0_1"/>
<keyword evidence="1" id="KW-1133">Transmembrane helix</keyword>
<gene>
    <name evidence="2" type="ORF">PV07_12429</name>
</gene>
<dbReference type="VEuPathDB" id="FungiDB:PV07_12429"/>
<protein>
    <submittedName>
        <fullName evidence="2">Uncharacterized protein</fullName>
    </submittedName>
</protein>
<evidence type="ECO:0000313" key="3">
    <source>
        <dbReference type="Proteomes" id="UP000054466"/>
    </source>
</evidence>
<dbReference type="AlphaFoldDB" id="A0A0D2ACL7"/>
<feature type="transmembrane region" description="Helical" evidence="1">
    <location>
        <begin position="49"/>
        <end position="68"/>
    </location>
</feature>
<feature type="transmembrane region" description="Helical" evidence="1">
    <location>
        <begin position="6"/>
        <end position="37"/>
    </location>
</feature>
<proteinExistence type="predicted"/>
<evidence type="ECO:0000313" key="2">
    <source>
        <dbReference type="EMBL" id="KIW22552.1"/>
    </source>
</evidence>
<name>A0A0D2ACL7_9EURO</name>
<evidence type="ECO:0000256" key="1">
    <source>
        <dbReference type="SAM" id="Phobius"/>
    </source>
</evidence>